<accession>A0A2P9HA12</accession>
<dbReference type="GO" id="GO:0015173">
    <property type="term" value="F:aromatic amino acid transmembrane transporter activity"/>
    <property type="evidence" value="ECO:0007669"/>
    <property type="project" value="InterPro"/>
</dbReference>
<feature type="transmembrane region" description="Helical" evidence="9">
    <location>
        <begin position="147"/>
        <end position="167"/>
    </location>
</feature>
<name>A0A2P9HA12_PARUW</name>
<dbReference type="InterPro" id="IPR018227">
    <property type="entry name" value="Amino_acid_transport_2"/>
</dbReference>
<dbReference type="InterPro" id="IPR013059">
    <property type="entry name" value="Trp_tyr_transpt"/>
</dbReference>
<keyword evidence="6" id="KW-0029">Amino-acid transport</keyword>
<dbReference type="PANTHER" id="PTHR32195">
    <property type="entry name" value="OS07G0662800 PROTEIN"/>
    <property type="match status" value="1"/>
</dbReference>
<comment type="subcellular location">
    <subcellularLocation>
        <location evidence="1">Cell inner membrane</location>
        <topology evidence="1">Multi-pass membrane protein</topology>
    </subcellularLocation>
</comment>
<evidence type="ECO:0000256" key="4">
    <source>
        <dbReference type="ARBA" id="ARBA00022519"/>
    </source>
</evidence>
<dbReference type="Pfam" id="PF03222">
    <property type="entry name" value="Trp_Tyr_perm"/>
    <property type="match status" value="1"/>
</dbReference>
<dbReference type="KEGG" id="pcu:PC_RS06275"/>
<feature type="transmembrane region" description="Helical" evidence="9">
    <location>
        <begin position="179"/>
        <end position="203"/>
    </location>
</feature>
<feature type="transmembrane region" description="Helical" evidence="9">
    <location>
        <begin position="84"/>
        <end position="109"/>
    </location>
</feature>
<feature type="transmembrane region" description="Helical" evidence="9">
    <location>
        <begin position="121"/>
        <end position="140"/>
    </location>
</feature>
<evidence type="ECO:0000256" key="5">
    <source>
        <dbReference type="ARBA" id="ARBA00022692"/>
    </source>
</evidence>
<evidence type="ECO:0000313" key="10">
    <source>
        <dbReference type="EMBL" id="SPJ31824.1"/>
    </source>
</evidence>
<keyword evidence="4" id="KW-0997">Cell inner membrane</keyword>
<dbReference type="OrthoDB" id="18749at2"/>
<evidence type="ECO:0000256" key="6">
    <source>
        <dbReference type="ARBA" id="ARBA00022970"/>
    </source>
</evidence>
<keyword evidence="7 9" id="KW-1133">Transmembrane helix</keyword>
<evidence type="ECO:0000313" key="11">
    <source>
        <dbReference type="Proteomes" id="UP000000529"/>
    </source>
</evidence>
<evidence type="ECO:0000256" key="9">
    <source>
        <dbReference type="SAM" id="Phobius"/>
    </source>
</evidence>
<evidence type="ECO:0008006" key="12">
    <source>
        <dbReference type="Google" id="ProtNLM"/>
    </source>
</evidence>
<sequence length="400" mass="44177">MDHQKGSILNGSLLVAGTSIGGGMLALPVLTSLAGFFPSLAIYLLCWLFMACTGLLFLEVSQWIKGESNIITMAEKTLGKGGRYFAWIVYLFLFYCLTIAYMVGCGNIVVEFSQSTIPDWLGPIIFVLLFSPLILIPTAWAGRLNVWLIIGLALSYLGFVLLGFRHVDLNFLRDYNWSYSLMVLPIAFTSFAYQGIIPTLASYLHHDAKAIRTSILIGSFIPLIAYIIWEGLILGIVPKEGAGGLIEALKNGNNAVHPLKNFIHNPAVYYLGQAFAFFALITSFLGVTLGLRDFLADGLNIHKNIKGKMLLALLIFAFPLLISVSYPHIFLIALDYAGGFGVALLLGLLPILMTWIGRYRQRLETNQQLPGGKMSLVLLGGFVVFELFHETKHLIDRIFS</sequence>
<keyword evidence="5 9" id="KW-0812">Transmembrane</keyword>
<evidence type="ECO:0000256" key="8">
    <source>
        <dbReference type="ARBA" id="ARBA00023136"/>
    </source>
</evidence>
<dbReference type="PANTHER" id="PTHR32195:SF26">
    <property type="entry name" value="TRYPTOPHAN OR TYROSINE TRANSPORTER PROTEIN"/>
    <property type="match status" value="1"/>
</dbReference>
<proteinExistence type="predicted"/>
<dbReference type="AlphaFoldDB" id="A0A2P9HA12"/>
<protein>
    <recommendedName>
        <fullName evidence="12">Tyrosine-specific transport protein</fullName>
    </recommendedName>
</protein>
<keyword evidence="11" id="KW-1185">Reference proteome</keyword>
<dbReference type="GO" id="GO:0005886">
    <property type="term" value="C:plasma membrane"/>
    <property type="evidence" value="ECO:0007669"/>
    <property type="project" value="UniProtKB-SubCell"/>
</dbReference>
<feature type="transmembrane region" description="Helical" evidence="9">
    <location>
        <begin position="40"/>
        <end position="64"/>
    </location>
</feature>
<keyword evidence="2" id="KW-0813">Transport</keyword>
<dbReference type="Gene3D" id="1.20.1740.10">
    <property type="entry name" value="Amino acid/polyamine transporter I"/>
    <property type="match status" value="1"/>
</dbReference>
<reference evidence="10 11" key="1">
    <citation type="journal article" date="2004" name="Science">
        <title>Illuminating the evolutionary history of chlamydiae.</title>
        <authorList>
            <person name="Horn M."/>
            <person name="Collingro A."/>
            <person name="Schmitz-Esser S."/>
            <person name="Beier C.L."/>
            <person name="Purkhold U."/>
            <person name="Fartmann B."/>
            <person name="Brandt P."/>
            <person name="Nyakatura G.J."/>
            <person name="Droege M."/>
            <person name="Frishman D."/>
            <person name="Rattei T."/>
            <person name="Mewes H."/>
            <person name="Wagner M."/>
        </authorList>
    </citation>
    <scope>NUCLEOTIDE SEQUENCE [LARGE SCALE GENOMIC DNA]</scope>
    <source>
        <strain evidence="10 11">UWE25</strain>
    </source>
</reference>
<dbReference type="GO" id="GO:0003333">
    <property type="term" value="P:amino acid transmembrane transport"/>
    <property type="evidence" value="ECO:0007669"/>
    <property type="project" value="InterPro"/>
</dbReference>
<gene>
    <name evidence="10" type="ORF">PC_RS06275</name>
</gene>
<evidence type="ECO:0000256" key="7">
    <source>
        <dbReference type="ARBA" id="ARBA00022989"/>
    </source>
</evidence>
<evidence type="ECO:0000256" key="1">
    <source>
        <dbReference type="ARBA" id="ARBA00004429"/>
    </source>
</evidence>
<feature type="transmembrane region" description="Helical" evidence="9">
    <location>
        <begin position="12"/>
        <end position="34"/>
    </location>
</feature>
<organism evidence="10 11">
    <name type="scientific">Protochlamydia amoebophila (strain UWE25)</name>
    <dbReference type="NCBI Taxonomy" id="264201"/>
    <lineage>
        <taxon>Bacteria</taxon>
        <taxon>Pseudomonadati</taxon>
        <taxon>Chlamydiota</taxon>
        <taxon>Chlamydiia</taxon>
        <taxon>Parachlamydiales</taxon>
        <taxon>Parachlamydiaceae</taxon>
        <taxon>Candidatus Protochlamydia</taxon>
    </lineage>
</organism>
<evidence type="ECO:0000256" key="2">
    <source>
        <dbReference type="ARBA" id="ARBA00022448"/>
    </source>
</evidence>
<dbReference type="EMBL" id="BX908798">
    <property type="protein sequence ID" value="SPJ31824.1"/>
    <property type="molecule type" value="Genomic_DNA"/>
</dbReference>
<dbReference type="RefSeq" id="WP_044045092.1">
    <property type="nucleotide sequence ID" value="NC_005861.2"/>
</dbReference>
<feature type="transmembrane region" description="Helical" evidence="9">
    <location>
        <begin position="310"/>
        <end position="330"/>
    </location>
</feature>
<dbReference type="Proteomes" id="UP000000529">
    <property type="component" value="Chromosome"/>
</dbReference>
<feature type="transmembrane region" description="Helical" evidence="9">
    <location>
        <begin position="336"/>
        <end position="356"/>
    </location>
</feature>
<evidence type="ECO:0000256" key="3">
    <source>
        <dbReference type="ARBA" id="ARBA00022475"/>
    </source>
</evidence>
<dbReference type="STRING" id="264201.pc1305"/>
<keyword evidence="8 9" id="KW-0472">Membrane</keyword>
<feature type="transmembrane region" description="Helical" evidence="9">
    <location>
        <begin position="267"/>
        <end position="289"/>
    </location>
</feature>
<feature type="transmembrane region" description="Helical" evidence="9">
    <location>
        <begin position="215"/>
        <end position="237"/>
    </location>
</feature>
<keyword evidence="3" id="KW-1003">Cell membrane</keyword>
<dbReference type="PRINTS" id="PR00166">
    <property type="entry name" value="AROAAPRMEASE"/>
</dbReference>